<dbReference type="Proteomes" id="UP000050700">
    <property type="component" value="Unassembled WGS sequence"/>
</dbReference>
<name>A0A158T091_HAEIF</name>
<sequence>MEQRKQGKVSRHRRNPILITEEEFSIKKQ</sequence>
<dbReference type="PATRIC" id="fig|727.582.peg.1995"/>
<comment type="caution">
    <text evidence="2">The sequence shown here is derived from an EMBL/GenBank/DDBJ whole genome shotgun (WGS) entry which is preliminary data.</text>
</comment>
<gene>
    <name evidence="2" type="ORF">NTHI1209_02190</name>
</gene>
<organism evidence="2 3">
    <name type="scientific">Haemophilus influenzae</name>
    <dbReference type="NCBI Taxonomy" id="727"/>
    <lineage>
        <taxon>Bacteria</taxon>
        <taxon>Pseudomonadati</taxon>
        <taxon>Pseudomonadota</taxon>
        <taxon>Gammaproteobacteria</taxon>
        <taxon>Pasteurellales</taxon>
        <taxon>Pasteurellaceae</taxon>
        <taxon>Haemophilus</taxon>
    </lineage>
</organism>
<feature type="region of interest" description="Disordered" evidence="1">
    <location>
        <begin position="1"/>
        <end position="29"/>
    </location>
</feature>
<evidence type="ECO:0000256" key="1">
    <source>
        <dbReference type="SAM" id="MobiDB-lite"/>
    </source>
</evidence>
<evidence type="ECO:0000313" key="3">
    <source>
        <dbReference type="Proteomes" id="UP000050700"/>
    </source>
</evidence>
<feature type="compositionally biased region" description="Basic residues" evidence="1">
    <location>
        <begin position="1"/>
        <end position="15"/>
    </location>
</feature>
<reference evidence="2 3" key="1">
    <citation type="submission" date="2014-05" db="EMBL/GenBank/DDBJ databases">
        <title>Methylome analysis of the phasevarions of Haemophilus influenzae.</title>
        <authorList>
            <person name="Atack J.M."/>
            <person name="Fox K.L."/>
            <person name="Power P.M."/>
            <person name="Clark T."/>
            <person name="Jurcisek J."/>
            <person name="Korlach J."/>
            <person name="Bakaletz L.O."/>
            <person name="Jennings M.P."/>
        </authorList>
    </citation>
    <scope>NUCLEOTIDE SEQUENCE [LARGE SCALE GENOMIC DNA]</scope>
    <source>
        <strain evidence="2 3">1209</strain>
    </source>
</reference>
<dbReference type="EMBL" id="JMQP01000002">
    <property type="protein sequence ID" value="KIS36535.1"/>
    <property type="molecule type" value="Genomic_DNA"/>
</dbReference>
<accession>A0A158T091</accession>
<dbReference type="AlphaFoldDB" id="A0A158T091"/>
<evidence type="ECO:0000313" key="2">
    <source>
        <dbReference type="EMBL" id="KIS36535.1"/>
    </source>
</evidence>
<protein>
    <submittedName>
        <fullName evidence="2">Uncharacterized protein</fullName>
    </submittedName>
</protein>
<proteinExistence type="predicted"/>